<proteinExistence type="predicted"/>
<dbReference type="EMBL" id="CP108021">
    <property type="protein sequence ID" value="WUM20262.1"/>
    <property type="molecule type" value="Genomic_DNA"/>
</dbReference>
<sequence length="234" mass="25413">MTTDHVASTHPGGAPTATAVDRAMTPLAVLVLGLAAERPMHPYEMLQTLLARKEDRFANIRPGSLYHTVDRLLARELLCVSDIERSGNRPERTVYAITDHGRAALAHRLTVLLQTPSAEYPELYLGLAEAHELPAATVIESLAVRIDVLTAERALFTVAAEQATGRGVSEIYLLDIGCRCATLTAQIDWLTDLHARLVDGTLPWDAVRGCRGGGPPLTSDDFATDPTTREESPR</sequence>
<dbReference type="Pfam" id="PF03551">
    <property type="entry name" value="PadR"/>
    <property type="match status" value="1"/>
</dbReference>
<dbReference type="InterPro" id="IPR005149">
    <property type="entry name" value="Tscrpt_reg_PadR_N"/>
</dbReference>
<gene>
    <name evidence="3" type="ORF">OG579_21745</name>
</gene>
<dbReference type="SUPFAM" id="SSF46785">
    <property type="entry name" value="Winged helix' DNA-binding domain"/>
    <property type="match status" value="1"/>
</dbReference>
<evidence type="ECO:0000259" key="2">
    <source>
        <dbReference type="Pfam" id="PF03551"/>
    </source>
</evidence>
<feature type="domain" description="Transcription regulator PadR N-terminal" evidence="2">
    <location>
        <begin position="31"/>
        <end position="106"/>
    </location>
</feature>
<dbReference type="InterPro" id="IPR036390">
    <property type="entry name" value="WH_DNA-bd_sf"/>
</dbReference>
<feature type="region of interest" description="Disordered" evidence="1">
    <location>
        <begin position="211"/>
        <end position="234"/>
    </location>
</feature>
<dbReference type="InterPro" id="IPR052509">
    <property type="entry name" value="Metal_resp_DNA-bind_regulator"/>
</dbReference>
<dbReference type="InterPro" id="IPR036388">
    <property type="entry name" value="WH-like_DNA-bd_sf"/>
</dbReference>
<evidence type="ECO:0000313" key="4">
    <source>
        <dbReference type="Proteomes" id="UP001432128"/>
    </source>
</evidence>
<dbReference type="KEGG" id="whr:OG579_21745"/>
<dbReference type="Proteomes" id="UP001432128">
    <property type="component" value="Chromosome"/>
</dbReference>
<accession>A0AAU4K2K0</accession>
<dbReference type="AlphaFoldDB" id="A0AAU4K2K0"/>
<reference evidence="3 4" key="1">
    <citation type="submission" date="2022-10" db="EMBL/GenBank/DDBJ databases">
        <title>The complete genomes of actinobacterial strains from the NBC collection.</title>
        <authorList>
            <person name="Joergensen T.S."/>
            <person name="Alvarez Arevalo M."/>
            <person name="Sterndorff E.B."/>
            <person name="Faurdal D."/>
            <person name="Vuksanovic O."/>
            <person name="Mourched A.-S."/>
            <person name="Charusanti P."/>
            <person name="Shaw S."/>
            <person name="Blin K."/>
            <person name="Weber T."/>
        </authorList>
    </citation>
    <scope>NUCLEOTIDE SEQUENCE [LARGE SCALE GENOMIC DNA]</scope>
    <source>
        <strain evidence="3 4">NBC_00319</strain>
    </source>
</reference>
<protein>
    <submittedName>
        <fullName evidence="3">PadR family transcriptional regulator</fullName>
    </submittedName>
</protein>
<keyword evidence="4" id="KW-1185">Reference proteome</keyword>
<evidence type="ECO:0000256" key="1">
    <source>
        <dbReference type="SAM" id="MobiDB-lite"/>
    </source>
</evidence>
<name>A0AAU4K2K0_9NOCA</name>
<evidence type="ECO:0000313" key="3">
    <source>
        <dbReference type="EMBL" id="WUM20262.1"/>
    </source>
</evidence>
<dbReference type="PANTHER" id="PTHR33169">
    <property type="entry name" value="PADR-FAMILY TRANSCRIPTIONAL REGULATOR"/>
    <property type="match status" value="1"/>
</dbReference>
<dbReference type="RefSeq" id="WP_328857633.1">
    <property type="nucleotide sequence ID" value="NZ_CP108021.1"/>
</dbReference>
<organism evidence="3 4">
    <name type="scientific">Williamsia herbipolensis</name>
    <dbReference type="NCBI Taxonomy" id="1603258"/>
    <lineage>
        <taxon>Bacteria</taxon>
        <taxon>Bacillati</taxon>
        <taxon>Actinomycetota</taxon>
        <taxon>Actinomycetes</taxon>
        <taxon>Mycobacteriales</taxon>
        <taxon>Nocardiaceae</taxon>
        <taxon>Williamsia</taxon>
    </lineage>
</organism>
<dbReference type="Gene3D" id="1.10.10.10">
    <property type="entry name" value="Winged helix-like DNA-binding domain superfamily/Winged helix DNA-binding domain"/>
    <property type="match status" value="1"/>
</dbReference>
<dbReference type="PANTHER" id="PTHR33169:SF14">
    <property type="entry name" value="TRANSCRIPTIONAL REGULATOR RV3488"/>
    <property type="match status" value="1"/>
</dbReference>